<dbReference type="GO" id="GO:0003677">
    <property type="term" value="F:DNA binding"/>
    <property type="evidence" value="ECO:0007669"/>
    <property type="project" value="InterPro"/>
</dbReference>
<sequence>MNGSSKADHELEFPRPQDEGLYIQQGKIGKKQIKAWSDRLRKVISEAKSLQGNVASIFVINKTGGGKLTGDGFRSSWKRAITKMKEEYPQLATDFTFHDIKAKSLSDFEGTLAEKQQFSGHKNMGQVNTYERKVVLVPSLGSKRK</sequence>
<dbReference type="InterPro" id="IPR011010">
    <property type="entry name" value="DNA_brk_join_enz"/>
</dbReference>
<keyword evidence="1" id="KW-0233">DNA recombination</keyword>
<dbReference type="GO" id="GO:0006310">
    <property type="term" value="P:DNA recombination"/>
    <property type="evidence" value="ECO:0007669"/>
    <property type="project" value="UniProtKB-KW"/>
</dbReference>
<name>A0A1S6HM49_9GAMM</name>
<dbReference type="EMBL" id="CP014782">
    <property type="protein sequence ID" value="AQS36606.1"/>
    <property type="molecule type" value="Genomic_DNA"/>
</dbReference>
<protein>
    <recommendedName>
        <fullName evidence="4">Phage integrase family protein</fullName>
    </recommendedName>
</protein>
<organism evidence="2 3">
    <name type="scientific">Shewanella psychrophila</name>
    <dbReference type="NCBI Taxonomy" id="225848"/>
    <lineage>
        <taxon>Bacteria</taxon>
        <taxon>Pseudomonadati</taxon>
        <taxon>Pseudomonadota</taxon>
        <taxon>Gammaproteobacteria</taxon>
        <taxon>Alteromonadales</taxon>
        <taxon>Shewanellaceae</taxon>
        <taxon>Shewanella</taxon>
    </lineage>
</organism>
<dbReference type="GO" id="GO:0015074">
    <property type="term" value="P:DNA integration"/>
    <property type="evidence" value="ECO:0007669"/>
    <property type="project" value="InterPro"/>
</dbReference>
<dbReference type="OrthoDB" id="6173494at2"/>
<dbReference type="SUPFAM" id="SSF56349">
    <property type="entry name" value="DNA breaking-rejoining enzymes"/>
    <property type="match status" value="1"/>
</dbReference>
<dbReference type="AlphaFoldDB" id="A0A1S6HM49"/>
<proteinExistence type="predicted"/>
<gene>
    <name evidence="2" type="ORF">Sps_01440</name>
</gene>
<reference evidence="2 3" key="1">
    <citation type="submission" date="2016-03" db="EMBL/GenBank/DDBJ databases">
        <title>Complete genome sequence of Shewanella psychrophila WP2, a deep sea bacterium isolated from west Pacific sediment.</title>
        <authorList>
            <person name="Xu G."/>
            <person name="Jian H."/>
        </authorList>
    </citation>
    <scope>NUCLEOTIDE SEQUENCE [LARGE SCALE GENOMIC DNA]</scope>
    <source>
        <strain evidence="2 3">WP2</strain>
    </source>
</reference>
<evidence type="ECO:0000313" key="2">
    <source>
        <dbReference type="EMBL" id="AQS36606.1"/>
    </source>
</evidence>
<dbReference type="InterPro" id="IPR013762">
    <property type="entry name" value="Integrase-like_cat_sf"/>
</dbReference>
<evidence type="ECO:0000313" key="3">
    <source>
        <dbReference type="Proteomes" id="UP000189545"/>
    </source>
</evidence>
<evidence type="ECO:0008006" key="4">
    <source>
        <dbReference type="Google" id="ProtNLM"/>
    </source>
</evidence>
<dbReference type="Proteomes" id="UP000189545">
    <property type="component" value="Chromosome"/>
</dbReference>
<dbReference type="KEGG" id="spsw:Sps_01440"/>
<dbReference type="STRING" id="225848.Sps_01440"/>
<dbReference type="RefSeq" id="WP_077751898.1">
    <property type="nucleotide sequence ID" value="NZ_CP014782.1"/>
</dbReference>
<accession>A0A1S6HM49</accession>
<dbReference type="Gene3D" id="1.10.443.10">
    <property type="entry name" value="Intergrase catalytic core"/>
    <property type="match status" value="1"/>
</dbReference>
<keyword evidence="3" id="KW-1185">Reference proteome</keyword>
<evidence type="ECO:0000256" key="1">
    <source>
        <dbReference type="ARBA" id="ARBA00023172"/>
    </source>
</evidence>